<proteinExistence type="predicted"/>
<keyword evidence="2" id="KW-1185">Reference proteome</keyword>
<reference evidence="1 2" key="1">
    <citation type="journal article" date="2019" name="Genome Biol. Evol.">
        <title>Insights into the evolution of the New World diploid cottons (Gossypium, subgenus Houzingenia) based on genome sequencing.</title>
        <authorList>
            <person name="Grover C.E."/>
            <person name="Arick M.A. 2nd"/>
            <person name="Thrash A."/>
            <person name="Conover J.L."/>
            <person name="Sanders W.S."/>
            <person name="Peterson D.G."/>
            <person name="Frelichowski J.E."/>
            <person name="Scheffler J.A."/>
            <person name="Scheffler B.E."/>
            <person name="Wendel J.F."/>
        </authorList>
    </citation>
    <scope>NUCLEOTIDE SEQUENCE [LARGE SCALE GENOMIC DNA]</scope>
    <source>
        <strain evidence="1">27</strain>
        <tissue evidence="1">Leaf</tissue>
    </source>
</reference>
<dbReference type="Proteomes" id="UP000593561">
    <property type="component" value="Unassembled WGS sequence"/>
</dbReference>
<accession>A0A7J8SW26</accession>
<sequence length="41" mass="4845">MFHRLQASLVLFQVIFRINAGAVMLTDLIYWCLIFPFLTIE</sequence>
<evidence type="ECO:0000313" key="2">
    <source>
        <dbReference type="Proteomes" id="UP000593561"/>
    </source>
</evidence>
<feature type="non-terminal residue" evidence="1">
    <location>
        <position position="41"/>
    </location>
</feature>
<name>A0A7J8SW26_GOSDV</name>
<dbReference type="AlphaFoldDB" id="A0A7J8SW26"/>
<organism evidence="1 2">
    <name type="scientific">Gossypium davidsonii</name>
    <name type="common">Davidson's cotton</name>
    <name type="synonym">Gossypium klotzschianum subsp. davidsonii</name>
    <dbReference type="NCBI Taxonomy" id="34287"/>
    <lineage>
        <taxon>Eukaryota</taxon>
        <taxon>Viridiplantae</taxon>
        <taxon>Streptophyta</taxon>
        <taxon>Embryophyta</taxon>
        <taxon>Tracheophyta</taxon>
        <taxon>Spermatophyta</taxon>
        <taxon>Magnoliopsida</taxon>
        <taxon>eudicotyledons</taxon>
        <taxon>Gunneridae</taxon>
        <taxon>Pentapetalae</taxon>
        <taxon>rosids</taxon>
        <taxon>malvids</taxon>
        <taxon>Malvales</taxon>
        <taxon>Malvaceae</taxon>
        <taxon>Malvoideae</taxon>
        <taxon>Gossypium</taxon>
    </lineage>
</organism>
<protein>
    <submittedName>
        <fullName evidence="1">Uncharacterized protein</fullName>
    </submittedName>
</protein>
<dbReference type="EMBL" id="JABFAC010000012">
    <property type="protein sequence ID" value="MBA0630318.1"/>
    <property type="molecule type" value="Genomic_DNA"/>
</dbReference>
<comment type="caution">
    <text evidence="1">The sequence shown here is derived from an EMBL/GenBank/DDBJ whole genome shotgun (WGS) entry which is preliminary data.</text>
</comment>
<evidence type="ECO:0000313" key="1">
    <source>
        <dbReference type="EMBL" id="MBA0630318.1"/>
    </source>
</evidence>
<gene>
    <name evidence="1" type="ORF">Godav_002432</name>
</gene>